<dbReference type="Gene3D" id="3.40.1310.20">
    <property type="match status" value="1"/>
</dbReference>
<reference evidence="2" key="1">
    <citation type="submission" date="2020-10" db="EMBL/GenBank/DDBJ databases">
        <title>CRESS DNA virus dark matter in the feces of wild birds.</title>
        <authorList>
            <person name="Yang S."/>
            <person name="Zhang W."/>
        </authorList>
    </citation>
    <scope>NUCLEOTIDE SEQUENCE</scope>
    <source>
        <strain evidence="2">Gps222sma6</strain>
    </source>
</reference>
<name>A0A8A4XCL2_9VIRU</name>
<evidence type="ECO:0000313" key="2">
    <source>
        <dbReference type="EMBL" id="QTE03695.1"/>
    </source>
</evidence>
<organism evidence="2">
    <name type="scientific">Chrysolophus pictus Smacoviridae sp</name>
    <dbReference type="NCBI Taxonomy" id="2814972"/>
    <lineage>
        <taxon>Viruses</taxon>
        <taxon>Monodnaviria</taxon>
        <taxon>Shotokuvirae</taxon>
        <taxon>Cressdnaviricota</taxon>
        <taxon>Arfiviricetes</taxon>
        <taxon>Cremevirales</taxon>
        <taxon>Smacoviridae</taxon>
    </lineage>
</organism>
<feature type="region of interest" description="Disordered" evidence="1">
    <location>
        <begin position="268"/>
        <end position="289"/>
    </location>
</feature>
<evidence type="ECO:0000256" key="1">
    <source>
        <dbReference type="SAM" id="MobiDB-lite"/>
    </source>
</evidence>
<accession>A0A8A4XCL2</accession>
<sequence length="289" mass="33732">MVKNWMMTIPRVAKVNVESKLFHYEEEIRITTRWLRYMLDCNDVKKWIIAMEEGKGGYKHYQIRLSVSNESFFDWCKDHIPWAHLEEASDKWEYEKKEGHYWTSWELPAVRKLRFGEITEVQRRALKALRTQSERQVDVWYDKDGGSGKTWLGTHLLETGEALYIRANAYNTEAICNFIVHNWNGQRIIVIDIPRAFDPKKATGLYETIEMIKDGPVFSLKWEGSWKNVRGTKLLVCTNTKLDMKMLSKDRWRFHYGPNFEDAPKCAAAHGPGSSWEDDGMVGGQGSLS</sequence>
<proteinExistence type="predicted"/>
<dbReference type="EMBL" id="MW183071">
    <property type="protein sequence ID" value="QTE03695.1"/>
    <property type="molecule type" value="Genomic_DNA"/>
</dbReference>
<protein>
    <submittedName>
        <fullName evidence="2">Replication-associated protein</fullName>
    </submittedName>
</protein>